<comment type="pathway">
    <text evidence="5">Porphyrin-containing compound metabolism.</text>
</comment>
<dbReference type="Proteomes" id="UP000246894">
    <property type="component" value="Chromosome"/>
</dbReference>
<dbReference type="RefSeq" id="WP_239406840.1">
    <property type="nucleotide sequence ID" value="NZ_CP023994.1"/>
</dbReference>
<dbReference type="PANTHER" id="PTHR36843">
    <property type="entry name" value="HEME-DEPENDENT PEROXIDASE YWFI-RELATED"/>
    <property type="match status" value="1"/>
</dbReference>
<evidence type="ECO:0000256" key="3">
    <source>
        <dbReference type="ARBA" id="ARBA00022723"/>
    </source>
</evidence>
<dbReference type="GO" id="GO:0004601">
    <property type="term" value="F:peroxidase activity"/>
    <property type="evidence" value="ECO:0007669"/>
    <property type="project" value="UniProtKB-KW"/>
</dbReference>
<evidence type="ECO:0000313" key="12">
    <source>
        <dbReference type="Proteomes" id="UP000246894"/>
    </source>
</evidence>
<dbReference type="GO" id="GO:0020037">
    <property type="term" value="F:heme binding"/>
    <property type="evidence" value="ECO:0007669"/>
    <property type="project" value="InterPro"/>
</dbReference>
<evidence type="ECO:0000256" key="2">
    <source>
        <dbReference type="ARBA" id="ARBA00022617"/>
    </source>
</evidence>
<comment type="catalytic activity">
    <reaction evidence="8">
        <text>Fe-coproporphyrin III + 2 H2O2 + 2 H(+) = heme b + 2 CO2 + 4 H2O</text>
        <dbReference type="Rhea" id="RHEA:56516"/>
        <dbReference type="ChEBI" id="CHEBI:15377"/>
        <dbReference type="ChEBI" id="CHEBI:15378"/>
        <dbReference type="ChEBI" id="CHEBI:16240"/>
        <dbReference type="ChEBI" id="CHEBI:16526"/>
        <dbReference type="ChEBI" id="CHEBI:60344"/>
        <dbReference type="ChEBI" id="CHEBI:68438"/>
        <dbReference type="EC" id="1.3.98.5"/>
    </reaction>
    <physiologicalReaction direction="left-to-right" evidence="8">
        <dbReference type="Rhea" id="RHEA:56517"/>
    </physiologicalReaction>
</comment>
<evidence type="ECO:0000256" key="5">
    <source>
        <dbReference type="ARBA" id="ARBA00023444"/>
    </source>
</evidence>
<evidence type="ECO:0000256" key="10">
    <source>
        <dbReference type="ARBA" id="ARBA00050019"/>
    </source>
</evidence>
<evidence type="ECO:0000256" key="7">
    <source>
        <dbReference type="ARBA" id="ARBA00030236"/>
    </source>
</evidence>
<dbReference type="InterPro" id="IPR010644">
    <property type="entry name" value="ChdC/CLD"/>
</dbReference>
<dbReference type="SUPFAM" id="SSF54909">
    <property type="entry name" value="Dimeric alpha+beta barrel"/>
    <property type="match status" value="1"/>
</dbReference>
<dbReference type="PANTHER" id="PTHR36843:SF1">
    <property type="entry name" value="COPROHEME DECARBOXYLASE"/>
    <property type="match status" value="1"/>
</dbReference>
<evidence type="ECO:0000256" key="9">
    <source>
        <dbReference type="ARBA" id="ARBA00049935"/>
    </source>
</evidence>
<evidence type="ECO:0000313" key="11">
    <source>
        <dbReference type="EMBL" id="AWR20738.1"/>
    </source>
</evidence>
<evidence type="ECO:0000256" key="8">
    <source>
        <dbReference type="ARBA" id="ARBA00049896"/>
    </source>
</evidence>
<evidence type="ECO:0000256" key="1">
    <source>
        <dbReference type="ARBA" id="ARBA00014413"/>
    </source>
</evidence>
<dbReference type="Pfam" id="PF06778">
    <property type="entry name" value="Chlor_dismutase"/>
    <property type="match status" value="1"/>
</dbReference>
<keyword evidence="2" id="KW-0349">Heme</keyword>
<evidence type="ECO:0000256" key="6">
    <source>
        <dbReference type="ARBA" id="ARBA00029882"/>
    </source>
</evidence>
<protein>
    <recommendedName>
        <fullName evidence="1">Coproheme decarboxylase</fullName>
        <ecNumber evidence="10">1.3.98.5</ecNumber>
    </recommendedName>
    <alternativeName>
        <fullName evidence="6">Coproheme III oxidative decarboxylase</fullName>
    </alternativeName>
    <alternativeName>
        <fullName evidence="7">Hydrogen peroxide-dependent heme synthase</fullName>
    </alternativeName>
</protein>
<dbReference type="GO" id="GO:0046872">
    <property type="term" value="F:metal ion binding"/>
    <property type="evidence" value="ECO:0007669"/>
    <property type="project" value="UniProtKB-KW"/>
</dbReference>
<keyword evidence="12" id="KW-1185">Reference proteome</keyword>
<proteinExistence type="predicted"/>
<evidence type="ECO:0000256" key="4">
    <source>
        <dbReference type="ARBA" id="ARBA00023004"/>
    </source>
</evidence>
<dbReference type="NCBIfam" id="NF042928">
    <property type="entry name" value="HemQ_actino"/>
    <property type="match status" value="1"/>
</dbReference>
<keyword evidence="4" id="KW-0408">Iron</keyword>
<dbReference type="InterPro" id="IPR011008">
    <property type="entry name" value="Dimeric_a/b-barrel"/>
</dbReference>
<accession>A0A2Z3S0X6</accession>
<dbReference type="EC" id="1.3.98.5" evidence="10"/>
<sequence>MTETKFDTINDTIRYTNWTSYRMMSPVALPEAAQAEFTEWVASLTARDLTLRGTYDIRGFRGDTALLLWIHASSAEEVQDALKEFSHLAFGKHFESTWSGMGLHRPAEFNRTHVPGFMLGKEAKKWLCMYPFVRSYDWYLIPEEERREMLVEHGVAGHKYEGITSSTVASFALGDYEWLLALESEDLHEIVDMMRDLRYTKARMHVREEVPFFTGRNVELTQIAENFS</sequence>
<dbReference type="Gene3D" id="3.30.70.1030">
    <property type="entry name" value="Apc35880, domain 1"/>
    <property type="match status" value="2"/>
</dbReference>
<dbReference type="KEGG" id="aum:AURMO_00115"/>
<keyword evidence="11" id="KW-0560">Oxidoreductase</keyword>
<name>A0A2Z3S0X6_9MICO</name>
<gene>
    <name evidence="11" type="ORF">AURMO_00115</name>
</gene>
<keyword evidence="3" id="KW-0479">Metal-binding</keyword>
<dbReference type="AlphaFoldDB" id="A0A2Z3S0X6"/>
<keyword evidence="11" id="KW-0575">Peroxidase</keyword>
<organism evidence="11 12">
    <name type="scientific">Aurantimicrobium photophilum</name>
    <dbReference type="NCBI Taxonomy" id="1987356"/>
    <lineage>
        <taxon>Bacteria</taxon>
        <taxon>Bacillati</taxon>
        <taxon>Actinomycetota</taxon>
        <taxon>Actinomycetes</taxon>
        <taxon>Micrococcales</taxon>
        <taxon>Microbacteriaceae</taxon>
        <taxon>Aurantimicrobium</taxon>
    </lineage>
</organism>
<dbReference type="EMBL" id="CP023994">
    <property type="protein sequence ID" value="AWR20738.1"/>
    <property type="molecule type" value="Genomic_DNA"/>
</dbReference>
<comment type="cofactor">
    <cofactor evidence="9">
        <name>Fe-coproporphyrin III</name>
        <dbReference type="ChEBI" id="CHEBI:68438"/>
    </cofactor>
</comment>
<reference evidence="11 12" key="1">
    <citation type="submission" date="2017-10" db="EMBL/GenBank/DDBJ databases">
        <title>Genome of an Actinobacterium that displays light-enhanced growth.</title>
        <authorList>
            <person name="Maresca J.A."/>
            <person name="Hempel P."/>
            <person name="Shevchenko O."/>
            <person name="Miller K.J."/>
            <person name="Hahn M.W."/>
        </authorList>
    </citation>
    <scope>NUCLEOTIDE SEQUENCE [LARGE SCALE GENOMIC DNA]</scope>
    <source>
        <strain evidence="11 12">MWH-Mo1</strain>
    </source>
</reference>